<dbReference type="InterPro" id="IPR022025">
    <property type="entry name" value="Amidoligase_2"/>
</dbReference>
<dbReference type="KEGG" id="ssck:SPSK_03484"/>
<name>A0A0F2M169_SPOSC</name>
<dbReference type="GeneID" id="27665599"/>
<dbReference type="OrthoDB" id="5291055at2759"/>
<dbReference type="Pfam" id="PF12224">
    <property type="entry name" value="Amidoligase_2"/>
    <property type="match status" value="1"/>
</dbReference>
<accession>A0A0F2M169</accession>
<evidence type="ECO:0000313" key="2">
    <source>
        <dbReference type="Proteomes" id="UP000033710"/>
    </source>
</evidence>
<dbReference type="VEuPathDB" id="FungiDB:SPSK_03484"/>
<protein>
    <recommendedName>
        <fullName evidence="3">Amidoligase enzyme</fullName>
    </recommendedName>
</protein>
<dbReference type="PANTHER" id="PTHR36847:SF1">
    <property type="entry name" value="AMIDOLIGASE ENZYME"/>
    <property type="match status" value="1"/>
</dbReference>
<evidence type="ECO:0008006" key="3">
    <source>
        <dbReference type="Google" id="ProtNLM"/>
    </source>
</evidence>
<dbReference type="Proteomes" id="UP000033710">
    <property type="component" value="Unassembled WGS sequence"/>
</dbReference>
<reference evidence="1 2" key="1">
    <citation type="journal article" date="2014" name="BMC Genomics">
        <title>Comparative genomics of the major fungal agents of human and animal Sporotrichosis: Sporothrix schenckii and Sporothrix brasiliensis.</title>
        <authorList>
            <person name="Teixeira M.M."/>
            <person name="de Almeida L.G."/>
            <person name="Kubitschek-Barreira P."/>
            <person name="Alves F.L."/>
            <person name="Kioshima E.S."/>
            <person name="Abadio A.K."/>
            <person name="Fernandes L."/>
            <person name="Derengowski L.S."/>
            <person name="Ferreira K.S."/>
            <person name="Souza R.C."/>
            <person name="Ruiz J.C."/>
            <person name="de Andrade N.C."/>
            <person name="Paes H.C."/>
            <person name="Nicola A.M."/>
            <person name="Albuquerque P."/>
            <person name="Gerber A.L."/>
            <person name="Martins V.P."/>
            <person name="Peconick L.D."/>
            <person name="Neto A.V."/>
            <person name="Chaucanez C.B."/>
            <person name="Silva P.A."/>
            <person name="Cunha O.L."/>
            <person name="de Oliveira F.F."/>
            <person name="dos Santos T.C."/>
            <person name="Barros A.L."/>
            <person name="Soares M.A."/>
            <person name="de Oliveira L.M."/>
            <person name="Marini M.M."/>
            <person name="Villalobos-Duno H."/>
            <person name="Cunha M.M."/>
            <person name="de Hoog S."/>
            <person name="da Silveira J.F."/>
            <person name="Henrissat B."/>
            <person name="Nino-Vega G.A."/>
            <person name="Cisalpino P.S."/>
            <person name="Mora-Montes H.M."/>
            <person name="Almeida S.R."/>
            <person name="Stajich J.E."/>
            <person name="Lopes-Bezerra L.M."/>
            <person name="Vasconcelos A.T."/>
            <person name="Felipe M.S."/>
        </authorList>
    </citation>
    <scope>NUCLEOTIDE SEQUENCE [LARGE SCALE GENOMIC DNA]</scope>
    <source>
        <strain evidence="1 2">1099-18</strain>
    </source>
</reference>
<reference evidence="1 2" key="2">
    <citation type="journal article" date="2015" name="Eukaryot. Cell">
        <title>Asexual propagation of a virulent clone complex in a human and feline outbreak of sporotrichosis.</title>
        <authorList>
            <person name="Teixeira Mde M."/>
            <person name="Rodrigues A.M."/>
            <person name="Tsui C.K."/>
            <person name="de Almeida L.G."/>
            <person name="Van Diepeningen A.D."/>
            <person name="van den Ende B.G."/>
            <person name="Fernandes G.F."/>
            <person name="Kano R."/>
            <person name="Hamelin R.C."/>
            <person name="Lopes-Bezerra L.M."/>
            <person name="Vasconcelos A.T."/>
            <person name="de Hoog S."/>
            <person name="de Camargo Z.P."/>
            <person name="Felipe M.S."/>
        </authorList>
    </citation>
    <scope>NUCLEOTIDE SEQUENCE [LARGE SCALE GENOMIC DNA]</scope>
    <source>
        <strain evidence="1 2">1099-18</strain>
    </source>
</reference>
<sequence>MPKTSFRFGVELELKLENQQGNMPFKNWSGLAEDVSQRLTEHGIRNHIHGKAAETYKEWFIIREVTIAVDPGSDQYGIELVSPVFRAEEQTWSTNLQIIFNVLHTYYTVHESDTCSTHVHLSTAGTTLTEVNAVCLAEAALYYEHAIDALMPVWRAGGSHWCASNRDSHMFNGSEAAQRTKHPALAKALAAHHTAASLDTYLDIVRACYDSRIFTMDEAMNLRPAKAVRGKAQGKTADLVHGKVFKWNFGSLYKTSGTSKAIHRDGTVEFRQAPGSTRAEDAGAWVALALTFFAGVLSSDGSLPAGTVNGASVAELEALVQRGSQTLGWGNLGGLEEMLKCAQDFQVDEY</sequence>
<proteinExistence type="predicted"/>
<dbReference type="EMBL" id="AXCR01000010">
    <property type="protein sequence ID" value="KJR81916.1"/>
    <property type="molecule type" value="Genomic_DNA"/>
</dbReference>
<gene>
    <name evidence="1" type="ORF">SPSK_03484</name>
</gene>
<evidence type="ECO:0000313" key="1">
    <source>
        <dbReference type="EMBL" id="KJR81916.1"/>
    </source>
</evidence>
<dbReference type="AlphaFoldDB" id="A0A0F2M169"/>
<dbReference type="RefSeq" id="XP_016584592.1">
    <property type="nucleotide sequence ID" value="XM_016730322.1"/>
</dbReference>
<organism evidence="1 2">
    <name type="scientific">Sporothrix schenckii 1099-18</name>
    <dbReference type="NCBI Taxonomy" id="1397361"/>
    <lineage>
        <taxon>Eukaryota</taxon>
        <taxon>Fungi</taxon>
        <taxon>Dikarya</taxon>
        <taxon>Ascomycota</taxon>
        <taxon>Pezizomycotina</taxon>
        <taxon>Sordariomycetes</taxon>
        <taxon>Sordariomycetidae</taxon>
        <taxon>Ophiostomatales</taxon>
        <taxon>Ophiostomataceae</taxon>
        <taxon>Sporothrix</taxon>
    </lineage>
</organism>
<dbReference type="PANTHER" id="PTHR36847">
    <property type="entry name" value="AMIDOLIGASE ENZYME"/>
    <property type="match status" value="1"/>
</dbReference>
<comment type="caution">
    <text evidence="1">The sequence shown here is derived from an EMBL/GenBank/DDBJ whole genome shotgun (WGS) entry which is preliminary data.</text>
</comment>